<dbReference type="GO" id="GO:0007200">
    <property type="term" value="P:phospholipase C-activating G protein-coupled receptor signaling pathway"/>
    <property type="evidence" value="ECO:0007669"/>
    <property type="project" value="TreeGrafter"/>
</dbReference>
<dbReference type="GO" id="GO:0005829">
    <property type="term" value="C:cytosol"/>
    <property type="evidence" value="ECO:0007669"/>
    <property type="project" value="TreeGrafter"/>
</dbReference>
<evidence type="ECO:0000256" key="1">
    <source>
        <dbReference type="SAM" id="MobiDB-lite"/>
    </source>
</evidence>
<dbReference type="Gene3D" id="1.10.510.10">
    <property type="entry name" value="Transferase(Phosphotransferase) domain 1"/>
    <property type="match status" value="2"/>
</dbReference>
<reference evidence="3 4" key="1">
    <citation type="journal article" date="2013" name="Proc. Natl. Acad. Sci. U.S.A.">
        <title>The king cobra genome reveals dynamic gene evolution and adaptation in the snake venom system.</title>
        <authorList>
            <person name="Vonk F.J."/>
            <person name="Casewell N.R."/>
            <person name="Henkel C.V."/>
            <person name="Heimberg A.M."/>
            <person name="Jansen H.J."/>
            <person name="McCleary R.J."/>
            <person name="Kerkkamp H.M."/>
            <person name="Vos R.A."/>
            <person name="Guerreiro I."/>
            <person name="Calvete J.J."/>
            <person name="Wuster W."/>
            <person name="Woods A.E."/>
            <person name="Logan J.M."/>
            <person name="Harrison R.A."/>
            <person name="Castoe T.A."/>
            <person name="de Koning A.P."/>
            <person name="Pollock D.D."/>
            <person name="Yandell M."/>
            <person name="Calderon D."/>
            <person name="Renjifo C."/>
            <person name="Currier R.B."/>
            <person name="Salgado D."/>
            <person name="Pla D."/>
            <person name="Sanz L."/>
            <person name="Hyder A.S."/>
            <person name="Ribeiro J.M."/>
            <person name="Arntzen J.W."/>
            <person name="van den Thillart G.E."/>
            <person name="Boetzer M."/>
            <person name="Pirovano W."/>
            <person name="Dirks R.P."/>
            <person name="Spaink H.P."/>
            <person name="Duboule D."/>
            <person name="McGlinn E."/>
            <person name="Kini R.M."/>
            <person name="Richardson M.K."/>
        </authorList>
    </citation>
    <scope>NUCLEOTIDE SEQUENCE</scope>
    <source>
        <tissue evidence="3">Blood</tissue>
    </source>
</reference>
<evidence type="ECO:0000259" key="2">
    <source>
        <dbReference type="PROSITE" id="PS50011"/>
    </source>
</evidence>
<dbReference type="InterPro" id="IPR000719">
    <property type="entry name" value="Prot_kinase_dom"/>
</dbReference>
<dbReference type="Pfam" id="PF07714">
    <property type="entry name" value="PK_Tyr_Ser-Thr"/>
    <property type="match status" value="1"/>
</dbReference>
<evidence type="ECO:0000313" key="4">
    <source>
        <dbReference type="Proteomes" id="UP000018936"/>
    </source>
</evidence>
<feature type="region of interest" description="Disordered" evidence="1">
    <location>
        <begin position="283"/>
        <end position="302"/>
    </location>
</feature>
<name>V8P511_OPHHA</name>
<sequence length="315" mass="36371">MEEGSDDNDSERNSGLLDEMEDSMVPDTEIVTVNPGKHRKTGRDVAIKIIDKLRFPTKQESQLRNEVAILQNLHHLGVVNLECMFETPERVFVVMEKLHGDMLEMILSSEKGRLPERITKFLITQVKLCDFGFARIIGEKSFRRSLVGTPAYLAPEVLRNKGYNRSLDMWSVGVIIYVSLSGTFPFNEDEDIHDQIQNAAFMYPPNPWKEISHEAIDLINNLLQVKMRKRYSVDKTLSHPWLQDYQAWLDLRELECKIGERYITHESDDSRWEQYAGNNSLQYPAHLMGQSPNHNENPEPEEAELKALSERVSIL</sequence>
<organism evidence="3 4">
    <name type="scientific">Ophiophagus hannah</name>
    <name type="common">King cobra</name>
    <name type="synonym">Naja hannah</name>
    <dbReference type="NCBI Taxonomy" id="8665"/>
    <lineage>
        <taxon>Eukaryota</taxon>
        <taxon>Metazoa</taxon>
        <taxon>Chordata</taxon>
        <taxon>Craniata</taxon>
        <taxon>Vertebrata</taxon>
        <taxon>Euteleostomi</taxon>
        <taxon>Lepidosauria</taxon>
        <taxon>Squamata</taxon>
        <taxon>Bifurcata</taxon>
        <taxon>Unidentata</taxon>
        <taxon>Episquamata</taxon>
        <taxon>Toxicofera</taxon>
        <taxon>Serpentes</taxon>
        <taxon>Colubroidea</taxon>
        <taxon>Elapidae</taxon>
        <taxon>Elapinae</taxon>
        <taxon>Ophiophagus</taxon>
    </lineage>
</organism>
<accession>V8P511</accession>
<dbReference type="GO" id="GO:0008270">
    <property type="term" value="F:zinc ion binding"/>
    <property type="evidence" value="ECO:0007669"/>
    <property type="project" value="UniProtKB-KW"/>
</dbReference>
<feature type="non-terminal residue" evidence="3">
    <location>
        <position position="1"/>
    </location>
</feature>
<proteinExistence type="predicted"/>
<dbReference type="GO" id="GO:0005524">
    <property type="term" value="F:ATP binding"/>
    <property type="evidence" value="ECO:0007669"/>
    <property type="project" value="InterPro"/>
</dbReference>
<dbReference type="Proteomes" id="UP000018936">
    <property type="component" value="Unassembled WGS sequence"/>
</dbReference>
<protein>
    <submittedName>
        <fullName evidence="3">Serine/threonine-protein kinase D1</fullName>
    </submittedName>
</protein>
<dbReference type="GO" id="GO:0035556">
    <property type="term" value="P:intracellular signal transduction"/>
    <property type="evidence" value="ECO:0007669"/>
    <property type="project" value="TreeGrafter"/>
</dbReference>
<dbReference type="PANTHER" id="PTHR22968:SF9">
    <property type="entry name" value="SERINE_THREONINE-PROTEIN KINASE D1"/>
    <property type="match status" value="1"/>
</dbReference>
<dbReference type="OrthoDB" id="74314at2759"/>
<keyword evidence="3" id="KW-0808">Transferase</keyword>
<dbReference type="AlphaFoldDB" id="V8P511"/>
<dbReference type="SUPFAM" id="SSF56112">
    <property type="entry name" value="Protein kinase-like (PK-like)"/>
    <property type="match status" value="1"/>
</dbReference>
<comment type="caution">
    <text evidence="3">The sequence shown here is derived from an EMBL/GenBank/DDBJ whole genome shotgun (WGS) entry which is preliminary data.</text>
</comment>
<keyword evidence="4" id="KW-1185">Reference proteome</keyword>
<dbReference type="Pfam" id="PF00069">
    <property type="entry name" value="Pkinase"/>
    <property type="match status" value="1"/>
</dbReference>
<keyword evidence="3" id="KW-0418">Kinase</keyword>
<feature type="domain" description="Protein kinase" evidence="2">
    <location>
        <begin position="1"/>
        <end position="242"/>
    </location>
</feature>
<dbReference type="PROSITE" id="PS50011">
    <property type="entry name" value="PROTEIN_KINASE_DOM"/>
    <property type="match status" value="1"/>
</dbReference>
<dbReference type="PANTHER" id="PTHR22968">
    <property type="entry name" value="PROTEIN KINASE C, MU"/>
    <property type="match status" value="1"/>
</dbReference>
<feature type="region of interest" description="Disordered" evidence="1">
    <location>
        <begin position="1"/>
        <end position="21"/>
    </location>
</feature>
<dbReference type="GO" id="GO:0004674">
    <property type="term" value="F:protein serine/threonine kinase activity"/>
    <property type="evidence" value="ECO:0007669"/>
    <property type="project" value="UniProtKB-KW"/>
</dbReference>
<dbReference type="InterPro" id="IPR011009">
    <property type="entry name" value="Kinase-like_dom_sf"/>
</dbReference>
<gene>
    <name evidence="3" type="primary">Prkd1</name>
    <name evidence="3" type="ORF">L345_05101</name>
</gene>
<evidence type="ECO:0000313" key="3">
    <source>
        <dbReference type="EMBL" id="ETE69098.1"/>
    </source>
</evidence>
<dbReference type="EMBL" id="AZIM01000847">
    <property type="protein sequence ID" value="ETE69098.1"/>
    <property type="molecule type" value="Genomic_DNA"/>
</dbReference>
<dbReference type="InterPro" id="IPR001245">
    <property type="entry name" value="Ser-Thr/Tyr_kinase_cat_dom"/>
</dbReference>